<dbReference type="EMBL" id="JAXAVV010000005">
    <property type="protein sequence ID" value="MDX8050432.1"/>
    <property type="molecule type" value="Genomic_DNA"/>
</dbReference>
<gene>
    <name evidence="2" type="ORF">SK571_13655</name>
</gene>
<dbReference type="Proteomes" id="UP001271792">
    <property type="component" value="Unassembled WGS sequence"/>
</dbReference>
<keyword evidence="3" id="KW-1185">Reference proteome</keyword>
<sequence>MTVPKWQEPLVAQAAAAEQTLRAVMHAPGGGAGAMAAAAAADQDLAELCRAVAARSGSPLLRQLLVHGARALDSHAGVLLAATIDPDELVVPAPPAVAEEQQTAPVEEQRTSDWDGSVWPPQRPFEDEQAEDQALVEQGSEPAETSVDTPANEVVTGGSEASVSPSCSYSPSCVNPPEDGYTACEEHVSLAALEEQEREHVAAAAATPAVQLRSLNEAYNEARSRYSNATNARTLALSTPPQAARAAADLVAILRRARDSGLFTGVALWAIEDATTLYELAVAGAS</sequence>
<evidence type="ECO:0000313" key="2">
    <source>
        <dbReference type="EMBL" id="MDX8050432.1"/>
    </source>
</evidence>
<feature type="compositionally biased region" description="Low complexity" evidence="1">
    <location>
        <begin position="162"/>
        <end position="171"/>
    </location>
</feature>
<comment type="caution">
    <text evidence="2">The sequence shown here is derived from an EMBL/GenBank/DDBJ whole genome shotgun (WGS) entry which is preliminary data.</text>
</comment>
<reference evidence="2 3" key="1">
    <citation type="submission" date="2023-11" db="EMBL/GenBank/DDBJ databases">
        <title>Lentzea sokolovensis, sp. nov., Lentzea kristufkii, sp. nov., and Lentzea miocenensis, sp. nov., rare actinobacteria from Sokolov Coal Basin, Miocene lacustrine sediment, Czech Republic.</title>
        <authorList>
            <person name="Lara A."/>
            <person name="Kotroba L."/>
            <person name="Nouioui I."/>
            <person name="Neumann-Schaal M."/>
            <person name="Mast Y."/>
            <person name="Chronakova A."/>
        </authorList>
    </citation>
    <scope>NUCLEOTIDE SEQUENCE [LARGE SCALE GENOMIC DNA]</scope>
    <source>
        <strain evidence="2 3">BCCO 10_0798</strain>
    </source>
</reference>
<protein>
    <submittedName>
        <fullName evidence="2">Uncharacterized protein</fullName>
    </submittedName>
</protein>
<evidence type="ECO:0000313" key="3">
    <source>
        <dbReference type="Proteomes" id="UP001271792"/>
    </source>
</evidence>
<proteinExistence type="predicted"/>
<name>A0ABU4TQD1_9PSEU</name>
<dbReference type="RefSeq" id="WP_319984405.1">
    <property type="nucleotide sequence ID" value="NZ_JAXAVV010000005.1"/>
</dbReference>
<accession>A0ABU4TQD1</accession>
<feature type="region of interest" description="Disordered" evidence="1">
    <location>
        <begin position="96"/>
        <end position="171"/>
    </location>
</feature>
<organism evidence="2 3">
    <name type="scientific">Lentzea kristufekii</name>
    <dbReference type="NCBI Taxonomy" id="3095430"/>
    <lineage>
        <taxon>Bacteria</taxon>
        <taxon>Bacillati</taxon>
        <taxon>Actinomycetota</taxon>
        <taxon>Actinomycetes</taxon>
        <taxon>Pseudonocardiales</taxon>
        <taxon>Pseudonocardiaceae</taxon>
        <taxon>Lentzea</taxon>
    </lineage>
</organism>
<evidence type="ECO:0000256" key="1">
    <source>
        <dbReference type="SAM" id="MobiDB-lite"/>
    </source>
</evidence>